<protein>
    <submittedName>
        <fullName evidence="9">MMPL family transporter</fullName>
    </submittedName>
</protein>
<dbReference type="PANTHER" id="PTHR33406">
    <property type="entry name" value="MEMBRANE PROTEIN MJ1562-RELATED"/>
    <property type="match status" value="1"/>
</dbReference>
<feature type="transmembrane region" description="Helical" evidence="7">
    <location>
        <begin position="373"/>
        <end position="392"/>
    </location>
</feature>
<feature type="transmembrane region" description="Helical" evidence="7">
    <location>
        <begin position="615"/>
        <end position="636"/>
    </location>
</feature>
<feature type="transmembrane region" description="Helical" evidence="7">
    <location>
        <begin position="240"/>
        <end position="262"/>
    </location>
</feature>
<dbReference type="InterPro" id="IPR050545">
    <property type="entry name" value="Mycobact_MmpL"/>
</dbReference>
<evidence type="ECO:0000256" key="3">
    <source>
        <dbReference type="ARBA" id="ARBA00022475"/>
    </source>
</evidence>
<comment type="subcellular location">
    <subcellularLocation>
        <location evidence="1">Cell membrane</location>
        <topology evidence="1">Multi-pass membrane protein</topology>
    </subcellularLocation>
</comment>
<dbReference type="InterPro" id="IPR000731">
    <property type="entry name" value="SSD"/>
</dbReference>
<dbReference type="Proteomes" id="UP001281447">
    <property type="component" value="Unassembled WGS sequence"/>
</dbReference>
<feature type="transmembrane region" description="Helical" evidence="7">
    <location>
        <begin position="204"/>
        <end position="220"/>
    </location>
</feature>
<organism evidence="9 10">
    <name type="scientific">Tigheibacillus halophilus</name>
    <dbReference type="NCBI Taxonomy" id="361280"/>
    <lineage>
        <taxon>Bacteria</taxon>
        <taxon>Bacillati</taxon>
        <taxon>Bacillota</taxon>
        <taxon>Bacilli</taxon>
        <taxon>Bacillales</taxon>
        <taxon>Bacillaceae</taxon>
        <taxon>Tigheibacillus</taxon>
    </lineage>
</organism>
<feature type="transmembrane region" description="Helical" evidence="7">
    <location>
        <begin position="648"/>
        <end position="671"/>
    </location>
</feature>
<dbReference type="Gene3D" id="1.20.1640.10">
    <property type="entry name" value="Multidrug efflux transporter AcrB transmembrane domain"/>
    <property type="match status" value="2"/>
</dbReference>
<evidence type="ECO:0000256" key="2">
    <source>
        <dbReference type="ARBA" id="ARBA00010157"/>
    </source>
</evidence>
<keyword evidence="6 7" id="KW-0472">Membrane</keyword>
<dbReference type="Pfam" id="PF03176">
    <property type="entry name" value="MMPL"/>
    <property type="match status" value="2"/>
</dbReference>
<evidence type="ECO:0000259" key="8">
    <source>
        <dbReference type="PROSITE" id="PS50156"/>
    </source>
</evidence>
<dbReference type="EMBL" id="JAWDIP010000003">
    <property type="protein sequence ID" value="MDY0395185.1"/>
    <property type="molecule type" value="Genomic_DNA"/>
</dbReference>
<evidence type="ECO:0000256" key="6">
    <source>
        <dbReference type="ARBA" id="ARBA00023136"/>
    </source>
</evidence>
<comment type="similarity">
    <text evidence="2">Belongs to the resistance-nodulation-cell division (RND) (TC 2.A.6) family. MmpL subfamily.</text>
</comment>
<feature type="domain" description="SSD" evidence="8">
    <location>
        <begin position="575"/>
        <end position="710"/>
    </location>
</feature>
<dbReference type="SUPFAM" id="SSF82866">
    <property type="entry name" value="Multidrug efflux transporter AcrB transmembrane domain"/>
    <property type="match status" value="2"/>
</dbReference>
<feature type="transmembrane region" description="Helical" evidence="7">
    <location>
        <begin position="553"/>
        <end position="570"/>
    </location>
</feature>
<keyword evidence="3" id="KW-1003">Cell membrane</keyword>
<keyword evidence="4 7" id="KW-0812">Transmembrane</keyword>
<feature type="transmembrane region" description="Helical" evidence="7">
    <location>
        <begin position="683"/>
        <end position="711"/>
    </location>
</feature>
<gene>
    <name evidence="9" type="ORF">RWE15_13095</name>
</gene>
<sequence length="727" mass="81210">MQAVKKGAKITLIAWIVAVVALSLFLPSSGDYKVNSDEGSVHKDKPSEVAQQLNDQEFPTKDGLTALLVFHQDGKISEKNRNKIADFSKWLASGSKPTYVESALPFHKFPEQIQDKMFSKDQSTLLFNVTLQKGADSDQIHDTLQKLTDKTETLHANGMEMKITGPAGISSDTISMFKNADFILMAATVVLIFILLILIYRSPILAITPLIIAGIVYAVVDRLIGLGGKLDWFTVDSSAVSIMMVLLFAVITDYSLFIFSRYREELRLHASKYTSMQTGMHHVSEVIFFSGGTIVLAMLALFATIFKPYNHFAPVFSIAVVVIAIAGLTLIPSIFALMGRKAFWPFIPKVNPKNKPQHKFWGSIGHFVKKHPAVLALVMVVVLGFGVANLFTMNYSFNMLKSFPEDTPSREGFELLEDNYPAGKLAPVTVQLQSNQAIHGDTDFFEKIQKLEKQFSIDKNVSEVSPEITQSMIDGKDKLPADFMSDSKHAVKFQITLNSNPYEQKALDTLQQFRDKAQSYLSESDLQAETYSLHFSGQTAEQLDVHDMNKRDTIILFSLVIVLITIVLAFQTRSFLLPILMVSTILLSFAATIGFCWFIFEHLLGYDAISYRLPVYTFVFMVALGVDYNIMLVSRIKEYAKRMPWKEAVASGVTHTGGVISSAGIILAATFTVLMTQPLQELFLFGFTMGIGILFDTFLIRGVFLPSILILTHKKRPDEWHSQDVNE</sequence>
<evidence type="ECO:0000256" key="1">
    <source>
        <dbReference type="ARBA" id="ARBA00004651"/>
    </source>
</evidence>
<dbReference type="PROSITE" id="PS50156">
    <property type="entry name" value="SSD"/>
    <property type="match status" value="1"/>
</dbReference>
<proteinExistence type="inferred from homology"/>
<dbReference type="PANTHER" id="PTHR33406:SF6">
    <property type="entry name" value="MEMBRANE PROTEIN YDGH-RELATED"/>
    <property type="match status" value="1"/>
</dbReference>
<dbReference type="InterPro" id="IPR004869">
    <property type="entry name" value="MMPL_dom"/>
</dbReference>
<accession>A0ABU5C820</accession>
<reference evidence="9 10" key="1">
    <citation type="submission" date="2023-10" db="EMBL/GenBank/DDBJ databases">
        <title>Virgibacillus halophilus 5B73C genome.</title>
        <authorList>
            <person name="Miliotis G."/>
            <person name="Sengupta P."/>
            <person name="Hameed A."/>
            <person name="Chuvochina M."/>
            <person name="Mcdonagh F."/>
            <person name="Simpson A.C."/>
            <person name="Singh N.K."/>
            <person name="Rekha P.D."/>
            <person name="Raman K."/>
            <person name="Hugenholtz P."/>
            <person name="Venkateswaran K."/>
        </authorList>
    </citation>
    <scope>NUCLEOTIDE SEQUENCE [LARGE SCALE GENOMIC DNA]</scope>
    <source>
        <strain evidence="9 10">5B73C</strain>
    </source>
</reference>
<keyword evidence="10" id="KW-1185">Reference proteome</keyword>
<feature type="transmembrane region" description="Helical" evidence="7">
    <location>
        <begin position="283"/>
        <end position="306"/>
    </location>
</feature>
<comment type="caution">
    <text evidence="9">The sequence shown here is derived from an EMBL/GenBank/DDBJ whole genome shotgun (WGS) entry which is preliminary data.</text>
</comment>
<evidence type="ECO:0000256" key="4">
    <source>
        <dbReference type="ARBA" id="ARBA00022692"/>
    </source>
</evidence>
<evidence type="ECO:0000313" key="9">
    <source>
        <dbReference type="EMBL" id="MDY0395185.1"/>
    </source>
</evidence>
<feature type="transmembrane region" description="Helical" evidence="7">
    <location>
        <begin position="312"/>
        <end position="337"/>
    </location>
</feature>
<name>A0ABU5C820_9BACI</name>
<evidence type="ECO:0000256" key="5">
    <source>
        <dbReference type="ARBA" id="ARBA00022989"/>
    </source>
</evidence>
<feature type="transmembrane region" description="Helical" evidence="7">
    <location>
        <begin position="577"/>
        <end position="600"/>
    </location>
</feature>
<feature type="transmembrane region" description="Helical" evidence="7">
    <location>
        <begin position="182"/>
        <end position="199"/>
    </location>
</feature>
<evidence type="ECO:0000256" key="7">
    <source>
        <dbReference type="SAM" id="Phobius"/>
    </source>
</evidence>
<evidence type="ECO:0000313" key="10">
    <source>
        <dbReference type="Proteomes" id="UP001281447"/>
    </source>
</evidence>
<keyword evidence="5 7" id="KW-1133">Transmembrane helix</keyword>